<dbReference type="Proteomes" id="UP001530400">
    <property type="component" value="Unassembled WGS sequence"/>
</dbReference>
<evidence type="ECO:0000256" key="2">
    <source>
        <dbReference type="ARBA" id="ARBA00022679"/>
    </source>
</evidence>
<keyword evidence="1" id="KW-0489">Methyltransferase</keyword>
<dbReference type="InterPro" id="IPR029063">
    <property type="entry name" value="SAM-dependent_MTases_sf"/>
</dbReference>
<dbReference type="GO" id="GO:0008168">
    <property type="term" value="F:methyltransferase activity"/>
    <property type="evidence" value="ECO:0007669"/>
    <property type="project" value="UniProtKB-KW"/>
</dbReference>
<dbReference type="EMBL" id="JALLPJ020001099">
    <property type="protein sequence ID" value="KAL3776424.1"/>
    <property type="molecule type" value="Genomic_DNA"/>
</dbReference>
<keyword evidence="3" id="KW-0949">S-adenosyl-L-methionine</keyword>
<reference evidence="5 6" key="1">
    <citation type="submission" date="2024-10" db="EMBL/GenBank/DDBJ databases">
        <title>Updated reference genomes for cyclostephanoid diatoms.</title>
        <authorList>
            <person name="Roberts W.R."/>
            <person name="Alverson A.J."/>
        </authorList>
    </citation>
    <scope>NUCLEOTIDE SEQUENCE [LARGE SCALE GENOMIC DNA]</scope>
    <source>
        <strain evidence="5 6">AJA010-31</strain>
    </source>
</reference>
<evidence type="ECO:0000313" key="6">
    <source>
        <dbReference type="Proteomes" id="UP001530400"/>
    </source>
</evidence>
<dbReference type="PANTHER" id="PTHR11746">
    <property type="entry name" value="O-METHYLTRANSFERASE"/>
    <property type="match status" value="1"/>
</dbReference>
<evidence type="ECO:0000256" key="3">
    <source>
        <dbReference type="ARBA" id="ARBA00022691"/>
    </source>
</evidence>
<name>A0ABD3NKA1_9STRA</name>
<evidence type="ECO:0000313" key="5">
    <source>
        <dbReference type="EMBL" id="KAL3776424.1"/>
    </source>
</evidence>
<organism evidence="5 6">
    <name type="scientific">Cyclotella atomus</name>
    <dbReference type="NCBI Taxonomy" id="382360"/>
    <lineage>
        <taxon>Eukaryota</taxon>
        <taxon>Sar</taxon>
        <taxon>Stramenopiles</taxon>
        <taxon>Ochrophyta</taxon>
        <taxon>Bacillariophyta</taxon>
        <taxon>Coscinodiscophyceae</taxon>
        <taxon>Thalassiosirophycidae</taxon>
        <taxon>Stephanodiscales</taxon>
        <taxon>Stephanodiscaceae</taxon>
        <taxon>Cyclotella</taxon>
    </lineage>
</organism>
<proteinExistence type="predicted"/>
<comment type="caution">
    <text evidence="5">The sequence shown here is derived from an EMBL/GenBank/DDBJ whole genome shotgun (WGS) entry which is preliminary data.</text>
</comment>
<dbReference type="GO" id="GO:0032259">
    <property type="term" value="P:methylation"/>
    <property type="evidence" value="ECO:0007669"/>
    <property type="project" value="UniProtKB-KW"/>
</dbReference>
<gene>
    <name evidence="5" type="ORF">ACHAWO_007840</name>
</gene>
<accession>A0ABD3NKA1</accession>
<keyword evidence="2" id="KW-0808">Transferase</keyword>
<feature type="domain" description="O-methyltransferase C-terminal" evidence="4">
    <location>
        <begin position="7"/>
        <end position="157"/>
    </location>
</feature>
<dbReference type="AlphaFoldDB" id="A0ABD3NKA1"/>
<dbReference type="SUPFAM" id="SSF53335">
    <property type="entry name" value="S-adenosyl-L-methionine-dependent methyltransferases"/>
    <property type="match status" value="1"/>
</dbReference>
<dbReference type="Pfam" id="PF00891">
    <property type="entry name" value="Methyltransf_2"/>
    <property type="match status" value="1"/>
</dbReference>
<dbReference type="InterPro" id="IPR001077">
    <property type="entry name" value="COMT_C"/>
</dbReference>
<protein>
    <recommendedName>
        <fullName evidence="4">O-methyltransferase C-terminal domain-containing protein</fullName>
    </recommendedName>
</protein>
<keyword evidence="6" id="KW-1185">Reference proteome</keyword>
<dbReference type="PROSITE" id="PS51683">
    <property type="entry name" value="SAM_OMT_II"/>
    <property type="match status" value="1"/>
</dbReference>
<evidence type="ECO:0000259" key="4">
    <source>
        <dbReference type="Pfam" id="PF00891"/>
    </source>
</evidence>
<dbReference type="Gene3D" id="3.40.50.150">
    <property type="entry name" value="Vaccinia Virus protein VP39"/>
    <property type="match status" value="1"/>
</dbReference>
<dbReference type="CDD" id="cd02440">
    <property type="entry name" value="AdoMet_MTases"/>
    <property type="match status" value="1"/>
</dbReference>
<evidence type="ECO:0000256" key="1">
    <source>
        <dbReference type="ARBA" id="ARBA00022603"/>
    </source>
</evidence>
<dbReference type="InterPro" id="IPR016461">
    <property type="entry name" value="COMT-like"/>
</dbReference>
<sequence length="168" mass="18617">MHLCDKTIVDIGGGYGDLLVELKSRIPTAGACICLDLPDVIDDAKSTSNDEESTVEVMLVAGDMFDHRTIPKCDVIFTKHVLCDFSDEDVVRALRSFHQVLSSSGKLVIMDAVLPNEHDLNCKWNPAVSFDVLLMLSGRRGERSRLEWSNLALNAGFVLLMKLSQPRQ</sequence>